<keyword evidence="1" id="KW-0812">Transmembrane</keyword>
<feature type="transmembrane region" description="Helical" evidence="1">
    <location>
        <begin position="25"/>
        <end position="47"/>
    </location>
</feature>
<reference evidence="2" key="2">
    <citation type="submission" date="2025-08" db="UniProtKB">
        <authorList>
            <consortium name="Ensembl"/>
        </authorList>
    </citation>
    <scope>IDENTIFICATION</scope>
</reference>
<sequence>MVPGPVVHLVLRSFDLDGPGAHVQYIWPLVYLSVLLAALVFLSFLWFTMGEQDETIGFRGPEVKGDRAHSLGVPLGVQSGHILTLEHHVSLDLHLRVHNARQT</sequence>
<reference evidence="2 3" key="1">
    <citation type="submission" date="2020-02" db="EMBL/GenBank/DDBJ databases">
        <title>Esox lucius (northern pike) genome, fEsoLuc1, primary haplotype.</title>
        <authorList>
            <person name="Myers G."/>
            <person name="Karagic N."/>
            <person name="Meyer A."/>
            <person name="Pippel M."/>
            <person name="Reichard M."/>
            <person name="Winkler S."/>
            <person name="Tracey A."/>
            <person name="Sims Y."/>
            <person name="Howe K."/>
            <person name="Rhie A."/>
            <person name="Formenti G."/>
            <person name="Durbin R."/>
            <person name="Fedrigo O."/>
            <person name="Jarvis E.D."/>
        </authorList>
    </citation>
    <scope>NUCLEOTIDE SEQUENCE [LARGE SCALE GENOMIC DNA]</scope>
</reference>
<keyword evidence="3" id="KW-1185">Reference proteome</keyword>
<evidence type="ECO:0000256" key="1">
    <source>
        <dbReference type="SAM" id="Phobius"/>
    </source>
</evidence>
<proteinExistence type="predicted"/>
<organism evidence="2 3">
    <name type="scientific">Esox lucius</name>
    <name type="common">Northern pike</name>
    <dbReference type="NCBI Taxonomy" id="8010"/>
    <lineage>
        <taxon>Eukaryota</taxon>
        <taxon>Metazoa</taxon>
        <taxon>Chordata</taxon>
        <taxon>Craniata</taxon>
        <taxon>Vertebrata</taxon>
        <taxon>Euteleostomi</taxon>
        <taxon>Actinopterygii</taxon>
        <taxon>Neopterygii</taxon>
        <taxon>Teleostei</taxon>
        <taxon>Protacanthopterygii</taxon>
        <taxon>Esociformes</taxon>
        <taxon>Esocidae</taxon>
        <taxon>Esox</taxon>
    </lineage>
</organism>
<keyword evidence="1" id="KW-0472">Membrane</keyword>
<accession>A0AAY5KAY6</accession>
<keyword evidence="1" id="KW-1133">Transmembrane helix</keyword>
<dbReference type="Proteomes" id="UP000265140">
    <property type="component" value="Chromosome 15"/>
</dbReference>
<dbReference type="AlphaFoldDB" id="A0AAY5KAY6"/>
<protein>
    <submittedName>
        <fullName evidence="2">Uncharacterized protein</fullName>
    </submittedName>
</protein>
<evidence type="ECO:0000313" key="3">
    <source>
        <dbReference type="Proteomes" id="UP000265140"/>
    </source>
</evidence>
<dbReference type="Ensembl" id="ENSELUT00000095050.1">
    <property type="protein sequence ID" value="ENSELUP00000086203.1"/>
    <property type="gene ID" value="ENSELUG00000045559.1"/>
</dbReference>
<evidence type="ECO:0000313" key="2">
    <source>
        <dbReference type="Ensembl" id="ENSELUP00000086203.1"/>
    </source>
</evidence>
<reference evidence="2" key="3">
    <citation type="submission" date="2025-09" db="UniProtKB">
        <authorList>
            <consortium name="Ensembl"/>
        </authorList>
    </citation>
    <scope>IDENTIFICATION</scope>
</reference>
<name>A0AAY5KAY6_ESOLU</name>